<accession>A0A1S2A4I1</accession>
<evidence type="ECO:0000313" key="1">
    <source>
        <dbReference type="EMBL" id="KLQ03439.1"/>
    </source>
</evidence>
<proteinExistence type="predicted"/>
<reference evidence="1 2" key="1">
    <citation type="submission" date="2015-06" db="EMBL/GenBank/DDBJ databases">
        <authorList>
            <person name="Adams M."/>
            <person name="Sutton G."/>
            <person name="Nelson K."/>
            <person name="Bonomo R."/>
            <person name="McCorrison J."/>
            <person name="Sanka R."/>
            <person name="Brinkac L."/>
            <person name="Nierman W."/>
        </authorList>
    </citation>
    <scope>NUCLEOTIDE SEQUENCE [LARGE SCALE GENOMIC DNA]</scope>
    <source>
        <strain evidence="1 2">GN02692</strain>
    </source>
</reference>
<evidence type="ECO:0000313" key="2">
    <source>
        <dbReference type="Proteomes" id="UP000036013"/>
    </source>
</evidence>
<name>A0A0F1WSJ3_9ENTR</name>
<dbReference type="OrthoDB" id="6609920at2"/>
<dbReference type="AlphaFoldDB" id="A0A0F1WSJ3"/>
<dbReference type="EMBL" id="LEDI01000023">
    <property type="protein sequence ID" value="KLQ03439.1"/>
    <property type="molecule type" value="Genomic_DNA"/>
</dbReference>
<protein>
    <submittedName>
        <fullName evidence="1">Transcriptional regulator</fullName>
    </submittedName>
</protein>
<dbReference type="Proteomes" id="UP000036013">
    <property type="component" value="Unassembled WGS sequence"/>
</dbReference>
<comment type="caution">
    <text evidence="1">The sequence shown here is derived from an EMBL/GenBank/DDBJ whole genome shotgun (WGS) entry which is preliminary data.</text>
</comment>
<gene>
    <name evidence="1" type="ORF">ABF77_12145</name>
</gene>
<sequence length="205" mass="23537">MMTSSHKVVRCMSCELSCQLFPDNAVRSQYCGNASFAVWPGGNHFLQIAVENKILQGNKNHLLRGFIFVDFSFCNLRVLADPQWIERLVRTNMNIVIITDRKLEALANYFFMQRSEIKGIIYSNDNDIILKEKISHLFSGRRLNSRRGSMLNAVEFTLLNRFLSGACLQEIIKSDGIDVKKIYVHKIRLERKLGTSIHKVLVSIL</sequence>
<organism evidence="1 2">
    <name type="scientific">Enterobacter roggenkampii</name>
    <dbReference type="NCBI Taxonomy" id="1812935"/>
    <lineage>
        <taxon>Bacteria</taxon>
        <taxon>Pseudomonadati</taxon>
        <taxon>Pseudomonadota</taxon>
        <taxon>Gammaproteobacteria</taxon>
        <taxon>Enterobacterales</taxon>
        <taxon>Enterobacteriaceae</taxon>
        <taxon>Enterobacter</taxon>
        <taxon>Enterobacter cloacae complex</taxon>
    </lineage>
</organism>
<dbReference type="RefSeq" id="WP_045336247.1">
    <property type="nucleotide sequence ID" value="NZ_BLPJ02000016.1"/>
</dbReference>
<accession>A0A0F1WSJ3</accession>